<accession>A0ABQ9GX19</accession>
<protein>
    <recommendedName>
        <fullName evidence="3">DDE Tnp4 domain-containing protein</fullName>
    </recommendedName>
</protein>
<organism evidence="1 2">
    <name type="scientific">Dryococelus australis</name>
    <dbReference type="NCBI Taxonomy" id="614101"/>
    <lineage>
        <taxon>Eukaryota</taxon>
        <taxon>Metazoa</taxon>
        <taxon>Ecdysozoa</taxon>
        <taxon>Arthropoda</taxon>
        <taxon>Hexapoda</taxon>
        <taxon>Insecta</taxon>
        <taxon>Pterygota</taxon>
        <taxon>Neoptera</taxon>
        <taxon>Polyneoptera</taxon>
        <taxon>Phasmatodea</taxon>
        <taxon>Verophasmatodea</taxon>
        <taxon>Anareolatae</taxon>
        <taxon>Phasmatidae</taxon>
        <taxon>Eurycanthinae</taxon>
        <taxon>Dryococelus</taxon>
    </lineage>
</organism>
<evidence type="ECO:0008006" key="3">
    <source>
        <dbReference type="Google" id="ProtNLM"/>
    </source>
</evidence>
<dbReference type="Proteomes" id="UP001159363">
    <property type="component" value="Chromosome 7"/>
</dbReference>
<gene>
    <name evidence="1" type="ORF">PR048_021012</name>
</gene>
<proteinExistence type="predicted"/>
<name>A0ABQ9GX19_9NEOP</name>
<keyword evidence="2" id="KW-1185">Reference proteome</keyword>
<evidence type="ECO:0000313" key="1">
    <source>
        <dbReference type="EMBL" id="KAJ8876567.1"/>
    </source>
</evidence>
<sequence>MKITTNWRNIWQQATATRILPSLFVLGYQLFRRLLVKYAKKFGKYYNRSISIHPHKSHGRELWQDSRFPNCIGSIDGKRVELKSPADSGSNSFCNKNFPSIILFLLYGCHSDSGIFEKSAFFRKYIVGKTILPPKPLPGSNIPVPHVLIGDEGFGSQAYLMRPFPKTAWRVFLRPIETDVKTAESIIKAACCLHNYIRRDNGFTCAEIEYIEETDQPLREFSHTRATNQRSSVAAFDVREHFVAYFNN</sequence>
<dbReference type="EMBL" id="JARBHB010000008">
    <property type="protein sequence ID" value="KAJ8876567.1"/>
    <property type="molecule type" value="Genomic_DNA"/>
</dbReference>
<evidence type="ECO:0000313" key="2">
    <source>
        <dbReference type="Proteomes" id="UP001159363"/>
    </source>
</evidence>
<reference evidence="1 2" key="1">
    <citation type="submission" date="2023-02" db="EMBL/GenBank/DDBJ databases">
        <title>LHISI_Scaffold_Assembly.</title>
        <authorList>
            <person name="Stuart O.P."/>
            <person name="Cleave R."/>
            <person name="Magrath M.J.L."/>
            <person name="Mikheyev A.S."/>
        </authorList>
    </citation>
    <scope>NUCLEOTIDE SEQUENCE [LARGE SCALE GENOMIC DNA]</scope>
    <source>
        <strain evidence="1">Daus_M_001</strain>
        <tissue evidence="1">Leg muscle</tissue>
    </source>
</reference>
<comment type="caution">
    <text evidence="1">The sequence shown here is derived from an EMBL/GenBank/DDBJ whole genome shotgun (WGS) entry which is preliminary data.</text>
</comment>